<feature type="compositionally biased region" description="Basic and acidic residues" evidence="2">
    <location>
        <begin position="580"/>
        <end position="590"/>
    </location>
</feature>
<evidence type="ECO:0000313" key="4">
    <source>
        <dbReference type="EMBL" id="CAH3142852.1"/>
    </source>
</evidence>
<dbReference type="CDD" id="cd01670">
    <property type="entry name" value="Death"/>
    <property type="match status" value="1"/>
</dbReference>
<feature type="compositionally biased region" description="Basic and acidic residues" evidence="2">
    <location>
        <begin position="397"/>
        <end position="426"/>
    </location>
</feature>
<dbReference type="InterPro" id="IPR036322">
    <property type="entry name" value="WD40_repeat_dom_sf"/>
</dbReference>
<dbReference type="Proteomes" id="UP001159428">
    <property type="component" value="Unassembled WGS sequence"/>
</dbReference>
<dbReference type="InterPro" id="IPR000488">
    <property type="entry name" value="Death_dom"/>
</dbReference>
<dbReference type="EMBL" id="CALNXJ010000037">
    <property type="protein sequence ID" value="CAH3142852.1"/>
    <property type="molecule type" value="Genomic_DNA"/>
</dbReference>
<dbReference type="InterPro" id="IPR001680">
    <property type="entry name" value="WD40_rpt"/>
</dbReference>
<name>A0AAU9XCP2_9CNID</name>
<feature type="region of interest" description="Disordered" evidence="2">
    <location>
        <begin position="323"/>
        <end position="354"/>
    </location>
</feature>
<evidence type="ECO:0000256" key="1">
    <source>
        <dbReference type="SAM" id="Coils"/>
    </source>
</evidence>
<keyword evidence="5" id="KW-1185">Reference proteome</keyword>
<accession>A0AAU9XCP2</accession>
<reference evidence="4 5" key="1">
    <citation type="submission" date="2022-05" db="EMBL/GenBank/DDBJ databases">
        <authorList>
            <consortium name="Genoscope - CEA"/>
            <person name="William W."/>
        </authorList>
    </citation>
    <scope>NUCLEOTIDE SEQUENCE [LARGE SCALE GENOMIC DNA]</scope>
</reference>
<dbReference type="Gene3D" id="2.130.10.10">
    <property type="entry name" value="YVTN repeat-like/Quinoprotein amine dehydrogenase"/>
    <property type="match status" value="1"/>
</dbReference>
<evidence type="ECO:0000313" key="5">
    <source>
        <dbReference type="Proteomes" id="UP001159428"/>
    </source>
</evidence>
<feature type="region of interest" description="Disordered" evidence="2">
    <location>
        <begin position="580"/>
        <end position="626"/>
    </location>
</feature>
<feature type="compositionally biased region" description="Basic and acidic residues" evidence="2">
    <location>
        <begin position="611"/>
        <end position="620"/>
    </location>
</feature>
<dbReference type="InterPro" id="IPR011029">
    <property type="entry name" value="DEATH-like_dom_sf"/>
</dbReference>
<evidence type="ECO:0000259" key="3">
    <source>
        <dbReference type="PROSITE" id="PS50017"/>
    </source>
</evidence>
<feature type="domain" description="Death" evidence="3">
    <location>
        <begin position="885"/>
        <end position="950"/>
    </location>
</feature>
<gene>
    <name evidence="4" type="ORF">PMEA_00020292</name>
</gene>
<dbReference type="Gene3D" id="1.10.533.10">
    <property type="entry name" value="Death Domain, Fas"/>
    <property type="match status" value="3"/>
</dbReference>
<feature type="non-terminal residue" evidence="4">
    <location>
        <position position="1"/>
    </location>
</feature>
<comment type="caution">
    <text evidence="4">The sequence shown here is derived from an EMBL/GenBank/DDBJ whole genome shotgun (WGS) entry which is preliminary data.</text>
</comment>
<feature type="region of interest" description="Disordered" evidence="2">
    <location>
        <begin position="373"/>
        <end position="432"/>
    </location>
</feature>
<dbReference type="InterPro" id="IPR015943">
    <property type="entry name" value="WD40/YVTN_repeat-like_dom_sf"/>
</dbReference>
<feature type="coiled-coil region" evidence="1">
    <location>
        <begin position="1193"/>
        <end position="1273"/>
    </location>
</feature>
<dbReference type="Pfam" id="PF00531">
    <property type="entry name" value="Death"/>
    <property type="match status" value="1"/>
</dbReference>
<feature type="compositionally biased region" description="Acidic residues" evidence="2">
    <location>
        <begin position="591"/>
        <end position="604"/>
    </location>
</feature>
<organism evidence="4 5">
    <name type="scientific">Pocillopora meandrina</name>
    <dbReference type="NCBI Taxonomy" id="46732"/>
    <lineage>
        <taxon>Eukaryota</taxon>
        <taxon>Metazoa</taxon>
        <taxon>Cnidaria</taxon>
        <taxon>Anthozoa</taxon>
        <taxon>Hexacorallia</taxon>
        <taxon>Scleractinia</taxon>
        <taxon>Astrocoeniina</taxon>
        <taxon>Pocilloporidae</taxon>
        <taxon>Pocillopora</taxon>
    </lineage>
</organism>
<feature type="region of interest" description="Disordered" evidence="2">
    <location>
        <begin position="2117"/>
        <end position="2140"/>
    </location>
</feature>
<evidence type="ECO:0000256" key="2">
    <source>
        <dbReference type="SAM" id="MobiDB-lite"/>
    </source>
</evidence>
<feature type="domain" description="Death" evidence="3">
    <location>
        <begin position="1086"/>
        <end position="1152"/>
    </location>
</feature>
<dbReference type="PROSITE" id="PS50017">
    <property type="entry name" value="DEATH_DOMAIN"/>
    <property type="match status" value="2"/>
</dbReference>
<dbReference type="SMART" id="SM00320">
    <property type="entry name" value="WD40"/>
    <property type="match status" value="2"/>
</dbReference>
<keyword evidence="1" id="KW-0175">Coiled coil</keyword>
<protein>
    <recommendedName>
        <fullName evidence="3">Death domain-containing protein</fullName>
    </recommendedName>
</protein>
<dbReference type="GO" id="GO:0007165">
    <property type="term" value="P:signal transduction"/>
    <property type="evidence" value="ECO:0007669"/>
    <property type="project" value="InterPro"/>
</dbReference>
<dbReference type="SUPFAM" id="SSF47986">
    <property type="entry name" value="DEATH domain"/>
    <property type="match status" value="3"/>
</dbReference>
<proteinExistence type="predicted"/>
<feature type="compositionally biased region" description="Polar residues" evidence="2">
    <location>
        <begin position="323"/>
        <end position="340"/>
    </location>
</feature>
<dbReference type="SUPFAM" id="SSF50978">
    <property type="entry name" value="WD40 repeat-like"/>
    <property type="match status" value="1"/>
</dbReference>
<sequence>YTKNPLQNSLTNSLSLISEEQERVSLNKANSLPSNTFVKAGMNKAEFAVCRIKEKLPGNQGLVLKGSGCVVHCERLATSWGWKCNYFIVTPSVVLSREDLATDKMFIAEFLNKDKRGLETFELKQMAEVCKDLPGCIFDNDLDRGHSLSFISVEPLDKRGFLKKMVKKGSLQTYRPLECADFFSKSRQELVLDEGLYCHVVRDLFNESTNSPFSTQTFKLVWEPQTRLFSIQDFAGSAIGFNEGAFPIGAVIFTGKGEFAGVLEFADGFLSPVFLPDSSMIENIQNGDPAVPSEEKNAADVELEHEIAGNEVLVGEISQDSEVSSHGLSYESHGNNNESLPSLEPFKPGTESSIPVKVDALDSNKTKEVFQQDQACASVSKKTEELETGIISNPLDHSNDKGEDESKCQDTLREGSSKVKDLDESKNFSSVEKPFSGTEEAKRADVTAEAVGIVNVVSCHGNEIITSHNDNLVTVIQVGGVIPVEKGTTQQEDTSDKIITESEYFLPETSPSEMSPAESKGLCNGELSDIQEPMTDSSVESKESFMIDQEHFETSDPNEHVHIESDHVALEGSIPLDTKVKTESIERQDLEISDTEVETLDNEDSTVSSESKSDTPDRSEISSQVIAPVDLVTSETRDSGHLREYEAENINQENSSTEHSLVSEVMEGTDVKDIKMVQLDTGRGDKHSENACTPSDHLDASLTLQGTDPEDNTVVVGSDHDEQSEIEIKKFSPGLDENQVIITQQDFFSVTGEAVIAEGNEYHCHHSNKHELLSETMSKEESPGYIRETEVDQHSQVENLSSNVVAMEKKADGQGVQAVPQPSINFDQKEGEDESVENSLGEVAVLQRVDADSLLTETITNNPLILGDLGKCLDTEYQYGKVPCWRDLAKLLGVPPEAYEHCGTFSATSPTEDLFVFLTATKPQLTIDDVKEALKEIGRCDVAHYLDRKIAAGLISQESVVASLVEKDDTGILGHMALKLDMKSRKDWKGLALQLNVPHCVLRNLGSHQKHNSSLMLLKYIPIFDPEMTLAHLKNCLISIGRQDVGLIFDKGGIPGDELVKNILDDSELLDQITDLLNEDPPHPHWRHLAKELKIPQEKCQIFEPTEDVNSPTKLLFKSIERCEPDLTFEELVLALVAMKRQDVLDVLLTYFSSDDVDQILEENNLLEPLEDIPEEIEIFPFPLSLINFSREMDEADRRKEAHLARKIELERQREEILRERERLLSLKSEIGARDTNSSRNSSTRSSTLSVQIKKTKNKIPEFERKVQTLRKENQARTDLLRKPYDGEMGIGTYEPWQLEDFYFVREFVRSWVDEVLDFIVPERPRVKPDYDTAGIAEGFFEELDVERKHDEILQVSLDIEQGILADVIYQIAKETAAELVAFEVQTRTMLDRIILDSFDPRSQSADQRKISLLNNALSQFKKEALKKREVWSHSQSFHRDENVNDTSVIVDEEEDTFDGTVLHFHDITPFSDVPDANLPPEQVDFQNKESEFWMGNTVDLCTLPLPRRYRGVSCTALSPDNSLIALGTVQGDIVIWDLATFPPRILRSSRGNNSAVVQLHWSFDSSQVVSLNDYGAITLWSLGNTISIPYEVKSFEPLEVNIGFKPSALIPLLTLERRDFLFTKGPFSDSRDLSSEVTTVAFHPSATLLGRQAFLMVGFSNGNILKLRFNKMVSIMSFPQVQPANGITHKIGKDVDAELFKEHCHKIVLITFVNNILPMVTVDEKGFMNIWEYSSECLTGFGWFVPSTKYRLNMVEMTYEPVLGTQEKEEFTDEVKGPKHKHHRLRQKMVQNRIKTQKYINSLRLEKPWQTQEKDNKVTKIFAPKNVPESGSTFHHVTYYQRSGQLASYVTKVYKPLQIPCSKFILSKQNFAGTRLVFMLLFPVVEPKEAHVSLVIINLEPTVSVSKNYMHIALDKDDYERCLSGSTCSFGISHAIDATGSEYIVANVNGNLFAVSMTTGNEVMAETQEGWVGCHLSLKKGQVPPTSKVEVASTSKGLQVLLYTHTLNSAVLLQVRDENTQEQRKQTWIAFQQWIHVGTKNTECVPVTLHTIRKHDWTFEGHSDVYIQCFMESLVLDLIDDAVQIAEGSFTSEQQQRFHAENFQIPFLRKSFQETPQDADQGNMSSWHDRQSVVSTLWE</sequence>